<dbReference type="InterPro" id="IPR002963">
    <property type="entry name" value="Expansin"/>
</dbReference>
<comment type="similarity">
    <text evidence="1">Belongs to the expansin family. Expansin A subfamily.</text>
</comment>
<keyword evidence="1" id="KW-0134">Cell wall</keyword>
<dbReference type="SUPFAM" id="SSF50685">
    <property type="entry name" value="Barwin-like endoglucanases"/>
    <property type="match status" value="1"/>
</dbReference>
<protein>
    <recommendedName>
        <fullName evidence="1">Expansin</fullName>
    </recommendedName>
</protein>
<sequence length="121" mass="14040">MNYNKKTFYFNNNGGWCNPPRAHFDLSMPMCLKIAEYRAGLVLVSYCRSNEDLNDYPLLVQHLMVQTVWCHVVNKEGYDSPYITGFRYYNLVLITNVAGAGDITQAWVKDSNTDWMSLKRN</sequence>
<evidence type="ECO:0000313" key="3">
    <source>
        <dbReference type="EMBL" id="OTG18228.1"/>
    </source>
</evidence>
<dbReference type="PANTHER" id="PTHR31867">
    <property type="entry name" value="EXPANSIN-A15"/>
    <property type="match status" value="1"/>
</dbReference>
<dbReference type="InParanoid" id="A0A251U4F4"/>
<dbReference type="EMBL" id="CM007897">
    <property type="protein sequence ID" value="OTG18228.1"/>
    <property type="molecule type" value="Genomic_DNA"/>
</dbReference>
<reference evidence="4" key="1">
    <citation type="journal article" date="2017" name="Nature">
        <title>The sunflower genome provides insights into oil metabolism, flowering and Asterid evolution.</title>
        <authorList>
            <person name="Badouin H."/>
            <person name="Gouzy J."/>
            <person name="Grassa C.J."/>
            <person name="Murat F."/>
            <person name="Staton S.E."/>
            <person name="Cottret L."/>
            <person name="Lelandais-Briere C."/>
            <person name="Owens G.L."/>
            <person name="Carrere S."/>
            <person name="Mayjonade B."/>
            <person name="Legrand L."/>
            <person name="Gill N."/>
            <person name="Kane N.C."/>
            <person name="Bowers J.E."/>
            <person name="Hubner S."/>
            <person name="Bellec A."/>
            <person name="Berard A."/>
            <person name="Berges H."/>
            <person name="Blanchet N."/>
            <person name="Boniface M.C."/>
            <person name="Brunel D."/>
            <person name="Catrice O."/>
            <person name="Chaidir N."/>
            <person name="Claudel C."/>
            <person name="Donnadieu C."/>
            <person name="Faraut T."/>
            <person name="Fievet G."/>
            <person name="Helmstetter N."/>
            <person name="King M."/>
            <person name="Knapp S.J."/>
            <person name="Lai Z."/>
            <person name="Le Paslier M.C."/>
            <person name="Lippi Y."/>
            <person name="Lorenzon L."/>
            <person name="Mandel J.R."/>
            <person name="Marage G."/>
            <person name="Marchand G."/>
            <person name="Marquand E."/>
            <person name="Bret-Mestries E."/>
            <person name="Morien E."/>
            <person name="Nambeesan S."/>
            <person name="Nguyen T."/>
            <person name="Pegot-Espagnet P."/>
            <person name="Pouilly N."/>
            <person name="Raftis F."/>
            <person name="Sallet E."/>
            <person name="Schiex T."/>
            <person name="Thomas J."/>
            <person name="Vandecasteele C."/>
            <person name="Vares D."/>
            <person name="Vear F."/>
            <person name="Vautrin S."/>
            <person name="Crespi M."/>
            <person name="Mangin B."/>
            <person name="Burke J.M."/>
            <person name="Salse J."/>
            <person name="Munos S."/>
            <person name="Vincourt P."/>
            <person name="Rieseberg L.H."/>
            <person name="Langlade N.B."/>
        </authorList>
    </citation>
    <scope>NUCLEOTIDE SEQUENCE [LARGE SCALE GENOMIC DNA]</scope>
    <source>
        <strain evidence="4">cv. SF193</strain>
    </source>
</reference>
<keyword evidence="4" id="KW-1185">Reference proteome</keyword>
<evidence type="ECO:0000313" key="4">
    <source>
        <dbReference type="Proteomes" id="UP000215914"/>
    </source>
</evidence>
<proteinExistence type="inferred from homology"/>
<keyword evidence="1" id="KW-0961">Cell wall biogenesis/degradation</keyword>
<keyword evidence="1" id="KW-0964">Secreted</keyword>
<dbReference type="PROSITE" id="PS50843">
    <property type="entry name" value="EXPANSIN_CBD"/>
    <property type="match status" value="1"/>
</dbReference>
<dbReference type="OMA" id="EMARNWG"/>
<evidence type="ECO:0000259" key="2">
    <source>
        <dbReference type="PROSITE" id="PS50843"/>
    </source>
</evidence>
<dbReference type="InterPro" id="IPR036908">
    <property type="entry name" value="RlpA-like_sf"/>
</dbReference>
<dbReference type="GO" id="GO:0009664">
    <property type="term" value="P:plant-type cell wall organization"/>
    <property type="evidence" value="ECO:0007669"/>
    <property type="project" value="InterPro"/>
</dbReference>
<dbReference type="SUPFAM" id="SSF49590">
    <property type="entry name" value="PHL pollen allergen"/>
    <property type="match status" value="1"/>
</dbReference>
<organism evidence="3 4">
    <name type="scientific">Helianthus annuus</name>
    <name type="common">Common sunflower</name>
    <dbReference type="NCBI Taxonomy" id="4232"/>
    <lineage>
        <taxon>Eukaryota</taxon>
        <taxon>Viridiplantae</taxon>
        <taxon>Streptophyta</taxon>
        <taxon>Embryophyta</taxon>
        <taxon>Tracheophyta</taxon>
        <taxon>Spermatophyta</taxon>
        <taxon>Magnoliopsida</taxon>
        <taxon>eudicotyledons</taxon>
        <taxon>Gunneridae</taxon>
        <taxon>Pentapetalae</taxon>
        <taxon>asterids</taxon>
        <taxon>campanulids</taxon>
        <taxon>Asterales</taxon>
        <taxon>Asteraceae</taxon>
        <taxon>Asteroideae</taxon>
        <taxon>Heliantheae alliance</taxon>
        <taxon>Heliantheae</taxon>
        <taxon>Helianthus</taxon>
    </lineage>
</organism>
<accession>A0A251U4F4</accession>
<dbReference type="Pfam" id="PF01357">
    <property type="entry name" value="Expansin_C"/>
    <property type="match status" value="1"/>
</dbReference>
<dbReference type="PRINTS" id="PR01226">
    <property type="entry name" value="EXPANSIN"/>
</dbReference>
<feature type="domain" description="Expansin-like CBD" evidence="2">
    <location>
        <begin position="88"/>
        <end position="121"/>
    </location>
</feature>
<dbReference type="AlphaFoldDB" id="A0A251U4F4"/>
<comment type="function">
    <text evidence="1">Causes loosening and extension of plant cell walls by disrupting non-covalent bonding between cellulose microfibrils and matrix glucans. No enzymatic activity has been found.</text>
</comment>
<dbReference type="GO" id="GO:0016020">
    <property type="term" value="C:membrane"/>
    <property type="evidence" value="ECO:0007669"/>
    <property type="project" value="UniProtKB-SubCell"/>
</dbReference>
<dbReference type="Proteomes" id="UP000215914">
    <property type="component" value="Chromosome 8"/>
</dbReference>
<comment type="subcellular location">
    <subcellularLocation>
        <location evidence="1">Secreted</location>
        <location evidence="1">Cell wall</location>
    </subcellularLocation>
    <subcellularLocation>
        <location evidence="1">Membrane</location>
        <topology evidence="1">Peripheral membrane protein</topology>
    </subcellularLocation>
</comment>
<dbReference type="InterPro" id="IPR036749">
    <property type="entry name" value="Expansin_CBD_sf"/>
</dbReference>
<name>A0A251U4F4_HELAN</name>
<gene>
    <name evidence="3" type="ORF">HannXRQ_Chr08g0220801</name>
</gene>
<dbReference type="InterPro" id="IPR007117">
    <property type="entry name" value="Expansin_CBD"/>
</dbReference>
<evidence type="ECO:0000256" key="1">
    <source>
        <dbReference type="RuleBase" id="RU365023"/>
    </source>
</evidence>